<evidence type="ECO:0000313" key="2">
    <source>
        <dbReference type="EMBL" id="MXP00924.1"/>
    </source>
</evidence>
<accession>A0A6I4U2Y1</accession>
<feature type="region of interest" description="Disordered" evidence="1">
    <location>
        <begin position="1"/>
        <end position="20"/>
    </location>
</feature>
<dbReference type="SUPFAM" id="SSF46785">
    <property type="entry name" value="Winged helix' DNA-binding domain"/>
    <property type="match status" value="1"/>
</dbReference>
<name>A0A6I4U2Y1_9SPHN</name>
<reference evidence="2 3" key="1">
    <citation type="submission" date="2019-12" db="EMBL/GenBank/DDBJ databases">
        <title>Genomic-based taxomic classification of the family Erythrobacteraceae.</title>
        <authorList>
            <person name="Xu L."/>
        </authorList>
    </citation>
    <scope>NUCLEOTIDE SEQUENCE [LARGE SCALE GENOMIC DNA]</scope>
    <source>
        <strain evidence="2 3">S36</strain>
    </source>
</reference>
<protein>
    <submittedName>
        <fullName evidence="2">DUF3253 domain-containing protein</fullName>
    </submittedName>
</protein>
<comment type="caution">
    <text evidence="2">The sequence shown here is derived from an EMBL/GenBank/DDBJ whole genome shotgun (WGS) entry which is preliminary data.</text>
</comment>
<evidence type="ECO:0000313" key="3">
    <source>
        <dbReference type="Proteomes" id="UP000469430"/>
    </source>
</evidence>
<organism evidence="2 3">
    <name type="scientific">Croceibacterium xixiisoli</name>
    <dbReference type="NCBI Taxonomy" id="1476466"/>
    <lineage>
        <taxon>Bacteria</taxon>
        <taxon>Pseudomonadati</taxon>
        <taxon>Pseudomonadota</taxon>
        <taxon>Alphaproteobacteria</taxon>
        <taxon>Sphingomonadales</taxon>
        <taxon>Erythrobacteraceae</taxon>
        <taxon>Croceibacterium</taxon>
    </lineage>
</organism>
<dbReference type="EMBL" id="WTYJ01000006">
    <property type="protein sequence ID" value="MXP00924.1"/>
    <property type="molecule type" value="Genomic_DNA"/>
</dbReference>
<dbReference type="InterPro" id="IPR036388">
    <property type="entry name" value="WH-like_DNA-bd_sf"/>
</dbReference>
<dbReference type="AlphaFoldDB" id="A0A6I4U2Y1"/>
<keyword evidence="3" id="KW-1185">Reference proteome</keyword>
<dbReference type="InterPro" id="IPR021660">
    <property type="entry name" value="DUF3253"/>
</dbReference>
<sequence length="103" mass="11189">MDAAGQTRSDDVQDCKRRTRPAAQTVMRSVRETLLALLANRAAGATICPSEVARAIAPAGEWRDAMPLVHAAVDRLLAEQAVHLSWKGQPMADRAGPYRIALR</sequence>
<dbReference type="Pfam" id="PF11625">
    <property type="entry name" value="DUF3253"/>
    <property type="match status" value="1"/>
</dbReference>
<dbReference type="RefSeq" id="WP_161392667.1">
    <property type="nucleotide sequence ID" value="NZ_JBHSCP010000002.1"/>
</dbReference>
<dbReference type="InterPro" id="IPR036390">
    <property type="entry name" value="WH_DNA-bd_sf"/>
</dbReference>
<evidence type="ECO:0000256" key="1">
    <source>
        <dbReference type="SAM" id="MobiDB-lite"/>
    </source>
</evidence>
<proteinExistence type="predicted"/>
<dbReference type="Proteomes" id="UP000469430">
    <property type="component" value="Unassembled WGS sequence"/>
</dbReference>
<gene>
    <name evidence="2" type="ORF">GRI97_18205</name>
</gene>
<dbReference type="Gene3D" id="1.10.10.10">
    <property type="entry name" value="Winged helix-like DNA-binding domain superfamily/Winged helix DNA-binding domain"/>
    <property type="match status" value="1"/>
</dbReference>
<dbReference type="OrthoDB" id="34459at2"/>